<keyword evidence="10" id="KW-1185">Reference proteome</keyword>
<feature type="domain" description="Ubiquitin-like protease family profile" evidence="8">
    <location>
        <begin position="73"/>
        <end position="272"/>
    </location>
</feature>
<dbReference type="PANTHER" id="PTHR46896:SF3">
    <property type="entry name" value="FI06413P-RELATED"/>
    <property type="match status" value="1"/>
</dbReference>
<dbReference type="Gene3D" id="3.30.310.130">
    <property type="entry name" value="Ubiquitin-related"/>
    <property type="match status" value="1"/>
</dbReference>
<evidence type="ECO:0000256" key="5">
    <source>
        <dbReference type="ARBA" id="ARBA00022801"/>
    </source>
</evidence>
<feature type="compositionally biased region" description="Low complexity" evidence="7">
    <location>
        <begin position="1"/>
        <end position="19"/>
    </location>
</feature>
<accession>T1KEW3</accession>
<feature type="coiled-coil region" evidence="6">
    <location>
        <begin position="295"/>
        <end position="325"/>
    </location>
</feature>
<protein>
    <recommendedName>
        <fullName evidence="8">Ubiquitin-like protease family profile domain-containing protein</fullName>
    </recommendedName>
</protein>
<evidence type="ECO:0000256" key="7">
    <source>
        <dbReference type="SAM" id="MobiDB-lite"/>
    </source>
</evidence>
<keyword evidence="6" id="KW-0175">Coiled coil</keyword>
<dbReference type="EMBL" id="CAEY01000030">
    <property type="status" value="NOT_ANNOTATED_CDS"/>
    <property type="molecule type" value="Genomic_DNA"/>
</dbReference>
<evidence type="ECO:0000256" key="4">
    <source>
        <dbReference type="ARBA" id="ARBA00022786"/>
    </source>
</evidence>
<keyword evidence="4" id="KW-0833">Ubl conjugation pathway</keyword>
<dbReference type="Gene3D" id="1.10.418.20">
    <property type="match status" value="1"/>
</dbReference>
<evidence type="ECO:0000256" key="3">
    <source>
        <dbReference type="ARBA" id="ARBA00022670"/>
    </source>
</evidence>
<keyword evidence="3" id="KW-0645">Protease</keyword>
<dbReference type="eggNOG" id="KOG0779">
    <property type="taxonomic scope" value="Eukaryota"/>
</dbReference>
<dbReference type="InterPro" id="IPR038765">
    <property type="entry name" value="Papain-like_cys_pep_sf"/>
</dbReference>
<reference evidence="9" key="2">
    <citation type="submission" date="2015-06" db="UniProtKB">
        <authorList>
            <consortium name="EnsemblMetazoa"/>
        </authorList>
    </citation>
    <scope>IDENTIFICATION</scope>
</reference>
<dbReference type="AlphaFoldDB" id="T1KEW3"/>
<dbReference type="GO" id="GO:0006508">
    <property type="term" value="P:proteolysis"/>
    <property type="evidence" value="ECO:0007669"/>
    <property type="project" value="UniProtKB-KW"/>
</dbReference>
<evidence type="ECO:0000256" key="1">
    <source>
        <dbReference type="ARBA" id="ARBA00005234"/>
    </source>
</evidence>
<dbReference type="EnsemblMetazoa" id="tetur10g00970.1">
    <property type="protein sequence ID" value="tetur10g00970.1"/>
    <property type="gene ID" value="tetur10g00970"/>
</dbReference>
<dbReference type="Pfam" id="PF02902">
    <property type="entry name" value="Peptidase_C48"/>
    <property type="match status" value="1"/>
</dbReference>
<dbReference type="HOGENOM" id="CLU_024324_1_1_1"/>
<keyword evidence="5" id="KW-0378">Hydrolase</keyword>
<dbReference type="PROSITE" id="PS50600">
    <property type="entry name" value="ULP_PROTEASE"/>
    <property type="match status" value="1"/>
</dbReference>
<dbReference type="InterPro" id="IPR051947">
    <property type="entry name" value="Sentrin-specific_protease"/>
</dbReference>
<reference evidence="10" key="1">
    <citation type="submission" date="2011-08" db="EMBL/GenBank/DDBJ databases">
        <authorList>
            <person name="Rombauts S."/>
        </authorList>
    </citation>
    <scope>NUCLEOTIDE SEQUENCE</scope>
    <source>
        <strain evidence="10">London</strain>
    </source>
</reference>
<feature type="compositionally biased region" description="Acidic residues" evidence="7">
    <location>
        <begin position="35"/>
        <end position="44"/>
    </location>
</feature>
<dbReference type="SUPFAM" id="SSF54001">
    <property type="entry name" value="Cysteine proteinases"/>
    <property type="match status" value="1"/>
</dbReference>
<evidence type="ECO:0000313" key="9">
    <source>
        <dbReference type="EnsemblMetazoa" id="tetur10g00970.1"/>
    </source>
</evidence>
<evidence type="ECO:0000256" key="2">
    <source>
        <dbReference type="ARBA" id="ARBA00022553"/>
    </source>
</evidence>
<dbReference type="STRING" id="32264.T1KEW3"/>
<dbReference type="GO" id="GO:0070139">
    <property type="term" value="F:SUMO-specific endopeptidase activity"/>
    <property type="evidence" value="ECO:0007669"/>
    <property type="project" value="TreeGrafter"/>
</dbReference>
<organism evidence="9 10">
    <name type="scientific">Tetranychus urticae</name>
    <name type="common">Two-spotted spider mite</name>
    <dbReference type="NCBI Taxonomy" id="32264"/>
    <lineage>
        <taxon>Eukaryota</taxon>
        <taxon>Metazoa</taxon>
        <taxon>Ecdysozoa</taxon>
        <taxon>Arthropoda</taxon>
        <taxon>Chelicerata</taxon>
        <taxon>Arachnida</taxon>
        <taxon>Acari</taxon>
        <taxon>Acariformes</taxon>
        <taxon>Trombidiformes</taxon>
        <taxon>Prostigmata</taxon>
        <taxon>Eleutherengona</taxon>
        <taxon>Raphignathae</taxon>
        <taxon>Tetranychoidea</taxon>
        <taxon>Tetranychidae</taxon>
        <taxon>Tetranychus</taxon>
    </lineage>
</organism>
<feature type="compositionally biased region" description="Polar residues" evidence="7">
    <location>
        <begin position="45"/>
        <end position="58"/>
    </location>
</feature>
<evidence type="ECO:0000256" key="6">
    <source>
        <dbReference type="SAM" id="Coils"/>
    </source>
</evidence>
<evidence type="ECO:0000313" key="10">
    <source>
        <dbReference type="Proteomes" id="UP000015104"/>
    </source>
</evidence>
<proteinExistence type="inferred from homology"/>
<keyword evidence="2" id="KW-0597">Phosphoprotein</keyword>
<feature type="region of interest" description="Disordered" evidence="7">
    <location>
        <begin position="1"/>
        <end position="59"/>
    </location>
</feature>
<dbReference type="GO" id="GO:0005737">
    <property type="term" value="C:cytoplasm"/>
    <property type="evidence" value="ECO:0007669"/>
    <property type="project" value="TreeGrafter"/>
</dbReference>
<comment type="similarity">
    <text evidence="1">Belongs to the peptidase C48 family.</text>
</comment>
<sequence length="328" mass="38253">MHPSRTSSPKTPSSLRPKLNIQRLRSNDPPSIIDIEIDDEDDTENQSNLNASGTSCSDSDIVLDYPPGESDSITIYKRDLTCLEEGEFLTDTILGFHLKYIHRHLTDPGIAGRTYIFSTFFYVKLTKSRKEDTQLSTNIADRYYNRVKNWTKNLDIFDKDYLIIPINKSYHWFLAIICYPKKVPDHDEILPIEIEKNPTRPCILFMDSLQGANRRYRLAEPIRHFLAKEWEFKKKTKKNFSSHVMPEYYLKVPKQNNHSDCGLYVLQYVESFLRNPGNLLEKVISNSSLDGWFHLSLVANKRRNIKRLINRLKEENGKNNSVKMETDS</sequence>
<dbReference type="PANTHER" id="PTHR46896">
    <property type="entry name" value="SENTRIN-SPECIFIC PROTEASE"/>
    <property type="match status" value="1"/>
</dbReference>
<dbReference type="InterPro" id="IPR003653">
    <property type="entry name" value="Peptidase_C48_C"/>
</dbReference>
<evidence type="ECO:0000259" key="8">
    <source>
        <dbReference type="PROSITE" id="PS50600"/>
    </source>
</evidence>
<name>T1KEW3_TETUR</name>
<dbReference type="GO" id="GO:0005634">
    <property type="term" value="C:nucleus"/>
    <property type="evidence" value="ECO:0007669"/>
    <property type="project" value="TreeGrafter"/>
</dbReference>
<dbReference type="GO" id="GO:0016926">
    <property type="term" value="P:protein desumoylation"/>
    <property type="evidence" value="ECO:0007669"/>
    <property type="project" value="TreeGrafter"/>
</dbReference>
<dbReference type="Proteomes" id="UP000015104">
    <property type="component" value="Unassembled WGS sequence"/>
</dbReference>